<feature type="region of interest" description="Disordered" evidence="1">
    <location>
        <begin position="934"/>
        <end position="966"/>
    </location>
</feature>
<dbReference type="EMBL" id="JAKELL010000004">
    <property type="protein sequence ID" value="KAH8999047.1"/>
    <property type="molecule type" value="Genomic_DNA"/>
</dbReference>
<feature type="region of interest" description="Disordered" evidence="1">
    <location>
        <begin position="547"/>
        <end position="607"/>
    </location>
</feature>
<dbReference type="AlphaFoldDB" id="A0AAD4LQI0"/>
<feature type="compositionally biased region" description="Acidic residues" evidence="1">
    <location>
        <begin position="756"/>
        <end position="765"/>
    </location>
</feature>
<feature type="compositionally biased region" description="Acidic residues" evidence="1">
    <location>
        <begin position="692"/>
        <end position="705"/>
    </location>
</feature>
<feature type="compositionally biased region" description="Basic and acidic residues" evidence="1">
    <location>
        <begin position="630"/>
        <end position="643"/>
    </location>
</feature>
<gene>
    <name evidence="2" type="ORF">EDB92DRAFT_1790941</name>
</gene>
<accession>A0AAD4LQI0</accession>
<feature type="compositionally biased region" description="Basic and acidic residues" evidence="1">
    <location>
        <begin position="950"/>
        <end position="966"/>
    </location>
</feature>
<sequence length="966" mass="104574">MASFSRLQLAAALIEYDNDPSDPDKPFRSAHESAIFAHLRRIPPLPPQPRKSVDYLSVDLPGDNASGARADSAMGHSRAPSSTDMLKNPFGRDTIASDGILEEGKEEEIEVDLTSWGLDSFIPKDKARGGKNNKGKDKVETLPNPHAVTQSYRSVRSLSMGNLDSFGVGGAFLDSPSTAAPERRRRSLGSALELGDYQQVRPPLLRSSTHDVIDRIPVAPPLHSVPFPAQSVRSTSPGPNDRLVTPSRERPMSSASIGLLSEAEEKPNPFAIEPPTPDQASRFDPKARVRSTSVATMGSIGSRNVLAEEALHAPLRPSSPSSRLHMRTISNASMLRDPDAASLMSGVPVQRQPIRERLYSTAELMRPKVLVMPSPLQGQNIVVPNEPTREGFEITTDGPPLPYGARSNTGRRLSSAGLLGTPSASAVPIASNSFTPNPRASLTLSQLTFRNTLMVGGQRDVAYTDIDTGLRRATEDGEQIVEEFPEEEPARPVTVVVDEPESAGRPAGKLYGRSLVDELEHRKATMRIFTGDDRPSMMARGPMQRATTLIDPSSLNQRPVSQNVLARSETRPNLGRRGSLGGKPLLNFDDDQPPGSGPSPGGRAARSVFGVDTLWEREMIKLKEIEAMEAEEQRRQEAADSERLQNQFKKKKGKEKAVPQDFPVEEPLVPAATPVLPAIPKGITRGAPPPPNDDDSESSSEESDADAPPPRISAEGWHSGDSDRGKNGPVRTTGVGPRYPNRSRKGTHATQSQLVGDDDDSEEDMPLAATVDRAVQRATRLGLPGAGPNGSDSDEEKPLSQLLTRSKLLDIPPPLDTGKLDPPSASATPSNAVDEDEDEDEDDEPLGLRASRFISSQSQLGHVGAEDEDDRPLAFHPSEQQRRTQYNMLLQQQQQQQLMLQAQIQQSMMFSPPSLMGSGFFGAPAVPQVVMPMIPPAPASPPPGAQDTTKFGRVDRWRREIVGGQP</sequence>
<comment type="caution">
    <text evidence="2">The sequence shown here is derived from an EMBL/GenBank/DDBJ whole genome shotgun (WGS) entry which is preliminary data.</text>
</comment>
<evidence type="ECO:0000313" key="2">
    <source>
        <dbReference type="EMBL" id="KAH8999047.1"/>
    </source>
</evidence>
<feature type="compositionally biased region" description="Acidic residues" evidence="1">
    <location>
        <begin position="833"/>
        <end position="845"/>
    </location>
</feature>
<feature type="region of interest" description="Disordered" evidence="1">
    <location>
        <begin position="64"/>
        <end position="91"/>
    </location>
</feature>
<proteinExistence type="predicted"/>
<evidence type="ECO:0000313" key="3">
    <source>
        <dbReference type="Proteomes" id="UP001201163"/>
    </source>
</evidence>
<dbReference type="Proteomes" id="UP001201163">
    <property type="component" value="Unassembled WGS sequence"/>
</dbReference>
<feature type="compositionally biased region" description="Polar residues" evidence="1">
    <location>
        <begin position="547"/>
        <end position="565"/>
    </location>
</feature>
<feature type="compositionally biased region" description="Pro residues" evidence="1">
    <location>
        <begin position="934"/>
        <end position="944"/>
    </location>
</feature>
<organism evidence="2 3">
    <name type="scientific">Lactarius akahatsu</name>
    <dbReference type="NCBI Taxonomy" id="416441"/>
    <lineage>
        <taxon>Eukaryota</taxon>
        <taxon>Fungi</taxon>
        <taxon>Dikarya</taxon>
        <taxon>Basidiomycota</taxon>
        <taxon>Agaricomycotina</taxon>
        <taxon>Agaricomycetes</taxon>
        <taxon>Russulales</taxon>
        <taxon>Russulaceae</taxon>
        <taxon>Lactarius</taxon>
    </lineage>
</organism>
<name>A0AAD4LQI0_9AGAM</name>
<feature type="compositionally biased region" description="Low complexity" evidence="1">
    <location>
        <begin position="667"/>
        <end position="680"/>
    </location>
</feature>
<reference evidence="2" key="1">
    <citation type="submission" date="2022-01" db="EMBL/GenBank/DDBJ databases">
        <title>Comparative genomics reveals a dynamic genome evolution in the ectomycorrhizal milk-cap (Lactarius) mushrooms.</title>
        <authorList>
            <consortium name="DOE Joint Genome Institute"/>
            <person name="Lebreton A."/>
            <person name="Tang N."/>
            <person name="Kuo A."/>
            <person name="LaButti K."/>
            <person name="Drula E."/>
            <person name="Barry K."/>
            <person name="Clum A."/>
            <person name="Lipzen A."/>
            <person name="Mousain D."/>
            <person name="Ng V."/>
            <person name="Wang R."/>
            <person name="Wang X."/>
            <person name="Dai Y."/>
            <person name="Henrissat B."/>
            <person name="Grigoriev I.V."/>
            <person name="Guerin-Laguette A."/>
            <person name="Yu F."/>
            <person name="Martin F.M."/>
        </authorList>
    </citation>
    <scope>NUCLEOTIDE SEQUENCE</scope>
    <source>
        <strain evidence="2">QP</strain>
    </source>
</reference>
<evidence type="ECO:0000256" key="1">
    <source>
        <dbReference type="SAM" id="MobiDB-lite"/>
    </source>
</evidence>
<feature type="region of interest" description="Disordered" evidence="1">
    <location>
        <begin position="630"/>
        <end position="881"/>
    </location>
</feature>
<keyword evidence="3" id="KW-1185">Reference proteome</keyword>
<feature type="region of interest" description="Disordered" evidence="1">
    <location>
        <begin position="219"/>
        <end position="254"/>
    </location>
</feature>
<protein>
    <submittedName>
        <fullName evidence="2">Uncharacterized protein</fullName>
    </submittedName>
</protein>